<organism evidence="9 10">
    <name type="scientific">Bathycoccus prasinos</name>
    <dbReference type="NCBI Taxonomy" id="41875"/>
    <lineage>
        <taxon>Eukaryota</taxon>
        <taxon>Viridiplantae</taxon>
        <taxon>Chlorophyta</taxon>
        <taxon>Mamiellophyceae</taxon>
        <taxon>Mamiellales</taxon>
        <taxon>Bathycoccaceae</taxon>
        <taxon>Bathycoccus</taxon>
    </lineage>
</organism>
<dbReference type="PANTHER" id="PTHR12911">
    <property type="entry name" value="SAD1/UNC-84-LIKE PROTEIN-RELATED"/>
    <property type="match status" value="1"/>
</dbReference>
<dbReference type="InterPro" id="IPR045119">
    <property type="entry name" value="SUN1-5"/>
</dbReference>
<evidence type="ECO:0000256" key="5">
    <source>
        <dbReference type="SAM" id="Coils"/>
    </source>
</evidence>
<evidence type="ECO:0000256" key="6">
    <source>
        <dbReference type="SAM" id="MobiDB-lite"/>
    </source>
</evidence>
<dbReference type="InterPro" id="IPR012919">
    <property type="entry name" value="SUN_dom"/>
</dbReference>
<feature type="region of interest" description="Disordered" evidence="6">
    <location>
        <begin position="30"/>
        <end position="102"/>
    </location>
</feature>
<dbReference type="PANTHER" id="PTHR12911:SF8">
    <property type="entry name" value="KLAROID PROTEIN-RELATED"/>
    <property type="match status" value="1"/>
</dbReference>
<sequence length="474" mass="52942">MKIVQAHSICFTFFPQSGFEAPFTKTQRITLMGVRGGQTTTRKRANNRRSSVTPTPPPNLMAPDSEDEEEEEDDDTTTGKTTRRNTTSNFKIHRRNGGRHDGGSISTAVVLTLACAFVCVGVFLQARTVAKIVKGSGVRTTTTTEKLDPSIRKEVQKMKEKMDAQRKEMDEMKKVVNEEKPWEFAMQKTIDAWYEGSSGKNSKGSWFGVGKRKHASSSLPPWQAKDEEIEKATAQLRADLEDVKLKLAKRGVSTQTSMQRMTHMLADKTGLVDYASVHGGGRVLKHSTLSPLVARESGPITAMLMYFRGKAAPHPKSNEWLLKQTLEPPGDCLALRGTKGYVDVHLKEKITVSGFTLEHVNPLIAYDRSSAPKEVKLGAWGMFPKVTTRSSTSDDSNDNTNNDYVDVKKMSWRYEEFGNFTFDPTHADGVTTFTFSEDKIVGTTDRVRFSVDSNHGNTKWTCVYRLRVHGSKNK</sequence>
<dbReference type="STRING" id="41875.K8ETN1"/>
<dbReference type="PROSITE" id="PS51469">
    <property type="entry name" value="SUN"/>
    <property type="match status" value="1"/>
</dbReference>
<dbReference type="GO" id="GO:0016020">
    <property type="term" value="C:membrane"/>
    <property type="evidence" value="ECO:0007669"/>
    <property type="project" value="UniProtKB-SubCell"/>
</dbReference>
<dbReference type="EMBL" id="FO082276">
    <property type="protein sequence ID" value="CCO15820.1"/>
    <property type="molecule type" value="Genomic_DNA"/>
</dbReference>
<name>K8ETN1_9CHLO</name>
<evidence type="ECO:0000313" key="10">
    <source>
        <dbReference type="Proteomes" id="UP000198341"/>
    </source>
</evidence>
<keyword evidence="2 7" id="KW-0812">Transmembrane</keyword>
<evidence type="ECO:0000256" key="4">
    <source>
        <dbReference type="ARBA" id="ARBA00023136"/>
    </source>
</evidence>
<evidence type="ECO:0000256" key="2">
    <source>
        <dbReference type="ARBA" id="ARBA00022692"/>
    </source>
</evidence>
<dbReference type="GeneID" id="19016908"/>
<dbReference type="Proteomes" id="UP000198341">
    <property type="component" value="Chromosome 3"/>
</dbReference>
<dbReference type="OrthoDB" id="342281at2759"/>
<keyword evidence="4 7" id="KW-0472">Membrane</keyword>
<evidence type="ECO:0000256" key="1">
    <source>
        <dbReference type="ARBA" id="ARBA00004370"/>
    </source>
</evidence>
<feature type="compositionally biased region" description="Acidic residues" evidence="6">
    <location>
        <begin position="64"/>
        <end position="76"/>
    </location>
</feature>
<dbReference type="GO" id="GO:0005635">
    <property type="term" value="C:nuclear envelope"/>
    <property type="evidence" value="ECO:0007669"/>
    <property type="project" value="UniProtKB-ARBA"/>
</dbReference>
<dbReference type="GO" id="GO:0043495">
    <property type="term" value="F:protein-membrane adaptor activity"/>
    <property type="evidence" value="ECO:0007669"/>
    <property type="project" value="TreeGrafter"/>
</dbReference>
<keyword evidence="3 7" id="KW-1133">Transmembrane helix</keyword>
<comment type="subcellular location">
    <subcellularLocation>
        <location evidence="1">Membrane</location>
    </subcellularLocation>
</comment>
<dbReference type="KEGG" id="bpg:Bathy03g03710"/>
<protein>
    <recommendedName>
        <fullName evidence="8">SUN domain-containing protein</fullName>
    </recommendedName>
</protein>
<gene>
    <name evidence="9" type="ORF">Bathy03g03710</name>
</gene>
<feature type="transmembrane region" description="Helical" evidence="7">
    <location>
        <begin position="103"/>
        <end position="124"/>
    </location>
</feature>
<dbReference type="eggNOG" id="KOG2687">
    <property type="taxonomic scope" value="Eukaryota"/>
</dbReference>
<keyword evidence="10" id="KW-1185">Reference proteome</keyword>
<feature type="coiled-coil region" evidence="5">
    <location>
        <begin position="152"/>
        <end position="179"/>
    </location>
</feature>
<evidence type="ECO:0000313" key="9">
    <source>
        <dbReference type="EMBL" id="CCO15820.1"/>
    </source>
</evidence>
<dbReference type="RefSeq" id="XP_007514383.1">
    <property type="nucleotide sequence ID" value="XM_007514321.1"/>
</dbReference>
<dbReference type="AlphaFoldDB" id="K8ETN1"/>
<dbReference type="Gene3D" id="2.60.120.260">
    <property type="entry name" value="Galactose-binding domain-like"/>
    <property type="match status" value="1"/>
</dbReference>
<evidence type="ECO:0000256" key="3">
    <source>
        <dbReference type="ARBA" id="ARBA00022989"/>
    </source>
</evidence>
<evidence type="ECO:0000256" key="7">
    <source>
        <dbReference type="SAM" id="Phobius"/>
    </source>
</evidence>
<dbReference type="Pfam" id="PF07738">
    <property type="entry name" value="Sad1_UNC"/>
    <property type="match status" value="1"/>
</dbReference>
<proteinExistence type="predicted"/>
<feature type="domain" description="SUN" evidence="8">
    <location>
        <begin position="280"/>
        <end position="473"/>
    </location>
</feature>
<accession>K8ETN1</accession>
<evidence type="ECO:0000259" key="8">
    <source>
        <dbReference type="PROSITE" id="PS51469"/>
    </source>
</evidence>
<reference evidence="9 10" key="1">
    <citation type="submission" date="2011-10" db="EMBL/GenBank/DDBJ databases">
        <authorList>
            <person name="Genoscope - CEA"/>
        </authorList>
    </citation>
    <scope>NUCLEOTIDE SEQUENCE [LARGE SCALE GENOMIC DNA]</scope>
    <source>
        <strain evidence="9 10">RCC 1105</strain>
    </source>
</reference>
<keyword evidence="5" id="KW-0175">Coiled coil</keyword>